<dbReference type="AlphaFoldDB" id="A0A0F4LUI0"/>
<feature type="transmembrane region" description="Helical" evidence="1">
    <location>
        <begin position="315"/>
        <end position="335"/>
    </location>
</feature>
<gene>
    <name evidence="2" type="ORF">JG30_10820</name>
</gene>
<feature type="transmembrane region" description="Helical" evidence="1">
    <location>
        <begin position="7"/>
        <end position="27"/>
    </location>
</feature>
<name>A0A0F4LUI0_9LACO</name>
<feature type="transmembrane region" description="Helical" evidence="1">
    <location>
        <begin position="127"/>
        <end position="148"/>
    </location>
</feature>
<feature type="transmembrane region" description="Helical" evidence="1">
    <location>
        <begin position="262"/>
        <end position="279"/>
    </location>
</feature>
<feature type="transmembrane region" description="Helical" evidence="1">
    <location>
        <begin position="341"/>
        <end position="362"/>
    </location>
</feature>
<reference evidence="2 3" key="1">
    <citation type="submission" date="2015-01" db="EMBL/GenBank/DDBJ databases">
        <title>Comparative genomics of the lactic acid bacteria isolated from the honey bee gut.</title>
        <authorList>
            <person name="Ellegaard K.M."/>
            <person name="Tamarit D."/>
            <person name="Javelind E."/>
            <person name="Olofsson T."/>
            <person name="Andersson S.G."/>
            <person name="Vasquez A."/>
        </authorList>
    </citation>
    <scope>NUCLEOTIDE SEQUENCE [LARGE SCALE GENOMIC DNA]</scope>
    <source>
        <strain evidence="2 3">Bin4</strain>
    </source>
</reference>
<feature type="transmembrane region" description="Helical" evidence="1">
    <location>
        <begin position="160"/>
        <end position="193"/>
    </location>
</feature>
<keyword evidence="1" id="KW-0812">Transmembrane</keyword>
<dbReference type="Proteomes" id="UP000033558">
    <property type="component" value="Unassembled WGS sequence"/>
</dbReference>
<keyword evidence="1" id="KW-1133">Transmembrane helix</keyword>
<keyword evidence="3" id="KW-1185">Reference proteome</keyword>
<dbReference type="OrthoDB" id="1821221at2"/>
<dbReference type="HOGENOM" id="CLU_610829_0_0_9"/>
<dbReference type="EMBL" id="JXJQ01000008">
    <property type="protein sequence ID" value="KJY62023.1"/>
    <property type="molecule type" value="Genomic_DNA"/>
</dbReference>
<evidence type="ECO:0008006" key="4">
    <source>
        <dbReference type="Google" id="ProtNLM"/>
    </source>
</evidence>
<accession>A0A0F4LUI0</accession>
<proteinExistence type="predicted"/>
<comment type="caution">
    <text evidence="2">The sequence shown here is derived from an EMBL/GenBank/DDBJ whole genome shotgun (WGS) entry which is preliminary data.</text>
</comment>
<feature type="transmembrane region" description="Helical" evidence="1">
    <location>
        <begin position="69"/>
        <end position="88"/>
    </location>
</feature>
<keyword evidence="1" id="KW-0472">Membrane</keyword>
<sequence length="452" mass="53332">MKLMRKYIWYIIFFVIFGLLGALMPYVGDDLNWQGHWGSQYFFSTDFLHYDGRYLGDLFVILLTRSKTFAFLLYGLCAITVIYLVQLIGKAIFPKGSQQLAMFLTSIGLLLVPAFIFQQTWGWHAGFANYVPSVIFPLFFIYLVCRYYDQFNHFRFSRFLEFAVLIFAIFSQFLAEHVTVLNCFNVVIFWIFLRQHFSSSVQRQYFIPLTIGNGIGFILMFINGAYWKILLGHDNYRKVGSSQGETLIPFIKYMFYSKKHTAFLLIGLTFLIFLMWLNYHKFHNFRQVLVNLLALLSCVVSILPFLIISPFGPRCLFLTYVLLLLVVVTNLVSLLNNYQKLAIPVAMLAVLIIGARFDYLAYNYGRIFELSKAYCIHQKKLQRKNNYVLNYPDTWYIWTANASDDRVFRAYYIGKKQKVVPVNYYQWDHYYMKPNKNNIRKLDKIIIKIARY</sequence>
<dbReference type="RefSeq" id="WP_143443895.1">
    <property type="nucleotide sequence ID" value="NZ_KQ034028.1"/>
</dbReference>
<evidence type="ECO:0000313" key="2">
    <source>
        <dbReference type="EMBL" id="KJY62023.1"/>
    </source>
</evidence>
<protein>
    <recommendedName>
        <fullName evidence="4">Teichoic acid/polysaccharide export protein</fullName>
    </recommendedName>
</protein>
<feature type="transmembrane region" description="Helical" evidence="1">
    <location>
        <begin position="100"/>
        <end position="121"/>
    </location>
</feature>
<evidence type="ECO:0000313" key="3">
    <source>
        <dbReference type="Proteomes" id="UP000033558"/>
    </source>
</evidence>
<dbReference type="PATRIC" id="fig|1218492.5.peg.1225"/>
<evidence type="ECO:0000256" key="1">
    <source>
        <dbReference type="SAM" id="Phobius"/>
    </source>
</evidence>
<feature type="transmembrane region" description="Helical" evidence="1">
    <location>
        <begin position="205"/>
        <end position="227"/>
    </location>
</feature>
<organism evidence="2 3">
    <name type="scientific">Bombilactobacillus mellifer</name>
    <dbReference type="NCBI Taxonomy" id="1218492"/>
    <lineage>
        <taxon>Bacteria</taxon>
        <taxon>Bacillati</taxon>
        <taxon>Bacillota</taxon>
        <taxon>Bacilli</taxon>
        <taxon>Lactobacillales</taxon>
        <taxon>Lactobacillaceae</taxon>
        <taxon>Bombilactobacillus</taxon>
    </lineage>
</organism>
<feature type="transmembrane region" description="Helical" evidence="1">
    <location>
        <begin position="285"/>
        <end position="308"/>
    </location>
</feature>